<proteinExistence type="predicted"/>
<dbReference type="VEuPathDB" id="FungiDB:ASPWEDRAFT_707031"/>
<evidence type="ECO:0000313" key="2">
    <source>
        <dbReference type="EMBL" id="OJJ30346.1"/>
    </source>
</evidence>
<dbReference type="AlphaFoldDB" id="A0A1L9R600"/>
<protein>
    <submittedName>
        <fullName evidence="2">Uncharacterized protein</fullName>
    </submittedName>
</protein>
<sequence length="77" mass="9292">MIFRIIRIPSLLFFSFLFLFFFFYFWPCFKISPTVFVFRIETVGTAIWWIHGCCCRGRKQQQQTRTEENNRHVSGSG</sequence>
<accession>A0A1L9R600</accession>
<dbReference type="RefSeq" id="XP_040684023.1">
    <property type="nucleotide sequence ID" value="XM_040839141.1"/>
</dbReference>
<organism evidence="2 3">
    <name type="scientific">Aspergillus wentii DTO 134E9</name>
    <dbReference type="NCBI Taxonomy" id="1073089"/>
    <lineage>
        <taxon>Eukaryota</taxon>
        <taxon>Fungi</taxon>
        <taxon>Dikarya</taxon>
        <taxon>Ascomycota</taxon>
        <taxon>Pezizomycotina</taxon>
        <taxon>Eurotiomycetes</taxon>
        <taxon>Eurotiomycetidae</taxon>
        <taxon>Eurotiales</taxon>
        <taxon>Aspergillaceae</taxon>
        <taxon>Aspergillus</taxon>
        <taxon>Aspergillus subgen. Cremei</taxon>
    </lineage>
</organism>
<feature type="transmembrane region" description="Helical" evidence="1">
    <location>
        <begin position="7"/>
        <end position="26"/>
    </location>
</feature>
<gene>
    <name evidence="2" type="ORF">ASPWEDRAFT_707031</name>
</gene>
<evidence type="ECO:0000313" key="3">
    <source>
        <dbReference type="Proteomes" id="UP000184383"/>
    </source>
</evidence>
<keyword evidence="1" id="KW-1133">Transmembrane helix</keyword>
<reference evidence="3" key="1">
    <citation type="journal article" date="2017" name="Genome Biol.">
        <title>Comparative genomics reveals high biological diversity and specific adaptations in the industrially and medically important fungal genus Aspergillus.</title>
        <authorList>
            <person name="de Vries R.P."/>
            <person name="Riley R."/>
            <person name="Wiebenga A."/>
            <person name="Aguilar-Osorio G."/>
            <person name="Amillis S."/>
            <person name="Uchima C.A."/>
            <person name="Anderluh G."/>
            <person name="Asadollahi M."/>
            <person name="Askin M."/>
            <person name="Barry K."/>
            <person name="Battaglia E."/>
            <person name="Bayram O."/>
            <person name="Benocci T."/>
            <person name="Braus-Stromeyer S.A."/>
            <person name="Caldana C."/>
            <person name="Canovas D."/>
            <person name="Cerqueira G.C."/>
            <person name="Chen F."/>
            <person name="Chen W."/>
            <person name="Choi C."/>
            <person name="Clum A."/>
            <person name="Dos Santos R.A."/>
            <person name="Damasio A.R."/>
            <person name="Diallinas G."/>
            <person name="Emri T."/>
            <person name="Fekete E."/>
            <person name="Flipphi M."/>
            <person name="Freyberg S."/>
            <person name="Gallo A."/>
            <person name="Gournas C."/>
            <person name="Habgood R."/>
            <person name="Hainaut M."/>
            <person name="Harispe M.L."/>
            <person name="Henrissat B."/>
            <person name="Hilden K.S."/>
            <person name="Hope R."/>
            <person name="Hossain A."/>
            <person name="Karabika E."/>
            <person name="Karaffa L."/>
            <person name="Karanyi Z."/>
            <person name="Krasevec N."/>
            <person name="Kuo A."/>
            <person name="Kusch H."/>
            <person name="LaButti K."/>
            <person name="Lagendijk E.L."/>
            <person name="Lapidus A."/>
            <person name="Levasseur A."/>
            <person name="Lindquist E."/>
            <person name="Lipzen A."/>
            <person name="Logrieco A.F."/>
            <person name="MacCabe A."/>
            <person name="Maekelae M.R."/>
            <person name="Malavazi I."/>
            <person name="Melin P."/>
            <person name="Meyer V."/>
            <person name="Mielnichuk N."/>
            <person name="Miskei M."/>
            <person name="Molnar A.P."/>
            <person name="Mule G."/>
            <person name="Ngan C.Y."/>
            <person name="Orejas M."/>
            <person name="Orosz E."/>
            <person name="Ouedraogo J.P."/>
            <person name="Overkamp K.M."/>
            <person name="Park H.-S."/>
            <person name="Perrone G."/>
            <person name="Piumi F."/>
            <person name="Punt P.J."/>
            <person name="Ram A.F."/>
            <person name="Ramon A."/>
            <person name="Rauscher S."/>
            <person name="Record E."/>
            <person name="Riano-Pachon D.M."/>
            <person name="Robert V."/>
            <person name="Roehrig J."/>
            <person name="Ruller R."/>
            <person name="Salamov A."/>
            <person name="Salih N.S."/>
            <person name="Samson R.A."/>
            <person name="Sandor E."/>
            <person name="Sanguinetti M."/>
            <person name="Schuetze T."/>
            <person name="Sepcic K."/>
            <person name="Shelest E."/>
            <person name="Sherlock G."/>
            <person name="Sophianopoulou V."/>
            <person name="Squina F.M."/>
            <person name="Sun H."/>
            <person name="Susca A."/>
            <person name="Todd R.B."/>
            <person name="Tsang A."/>
            <person name="Unkles S.E."/>
            <person name="van de Wiele N."/>
            <person name="van Rossen-Uffink D."/>
            <person name="Oliveira J.V."/>
            <person name="Vesth T.C."/>
            <person name="Visser J."/>
            <person name="Yu J.-H."/>
            <person name="Zhou M."/>
            <person name="Andersen M.R."/>
            <person name="Archer D.B."/>
            <person name="Baker S.E."/>
            <person name="Benoit I."/>
            <person name="Brakhage A.A."/>
            <person name="Braus G.H."/>
            <person name="Fischer R."/>
            <person name="Frisvad J.C."/>
            <person name="Goldman G.H."/>
            <person name="Houbraken J."/>
            <person name="Oakley B."/>
            <person name="Pocsi I."/>
            <person name="Scazzocchio C."/>
            <person name="Seiboth B."/>
            <person name="vanKuyk P.A."/>
            <person name="Wortman J."/>
            <person name="Dyer P.S."/>
            <person name="Grigoriev I.V."/>
        </authorList>
    </citation>
    <scope>NUCLEOTIDE SEQUENCE [LARGE SCALE GENOMIC DNA]</scope>
    <source>
        <strain evidence="3">DTO 134E9</strain>
    </source>
</reference>
<keyword evidence="3" id="KW-1185">Reference proteome</keyword>
<dbReference type="Proteomes" id="UP000184383">
    <property type="component" value="Unassembled WGS sequence"/>
</dbReference>
<keyword evidence="1" id="KW-0472">Membrane</keyword>
<keyword evidence="1" id="KW-0812">Transmembrane</keyword>
<evidence type="ECO:0000256" key="1">
    <source>
        <dbReference type="SAM" id="Phobius"/>
    </source>
</evidence>
<name>A0A1L9R600_ASPWE</name>
<dbReference type="EMBL" id="KV878217">
    <property type="protein sequence ID" value="OJJ30346.1"/>
    <property type="molecule type" value="Genomic_DNA"/>
</dbReference>
<dbReference type="GeneID" id="63754989"/>